<sequence length="135" mass="15614">MNKSKGLITPSGLPIPMQVIEDMNFRRERNIINVLNKLYELLESFQSGDRGCSLLCSSVWLGFLTRKMHSNGLLSSQLRSPFPEWSYEGLLQTLEEFEETFWLEQSCYRRSGECTDPDVMDFVHRFPSSLEGLLL</sequence>
<protein>
    <submittedName>
        <fullName evidence="1">Uncharacterized protein</fullName>
    </submittedName>
</protein>
<proteinExistence type="predicted"/>
<dbReference type="AlphaFoldDB" id="A0A5N6H244"/>
<accession>A0A5N6H244</accession>
<gene>
    <name evidence="1" type="ORF">BDV35DRAFT_159427</name>
</gene>
<reference evidence="1" key="1">
    <citation type="submission" date="2019-04" db="EMBL/GenBank/DDBJ databases">
        <title>Friends and foes A comparative genomics study of 23 Aspergillus species from section Flavi.</title>
        <authorList>
            <consortium name="DOE Joint Genome Institute"/>
            <person name="Kjaerbolling I."/>
            <person name="Vesth T."/>
            <person name="Frisvad J.C."/>
            <person name="Nybo J.L."/>
            <person name="Theobald S."/>
            <person name="Kildgaard S."/>
            <person name="Isbrandt T."/>
            <person name="Kuo A."/>
            <person name="Sato A."/>
            <person name="Lyhne E.K."/>
            <person name="Kogle M.E."/>
            <person name="Wiebenga A."/>
            <person name="Kun R.S."/>
            <person name="Lubbers R.J."/>
            <person name="Makela M.R."/>
            <person name="Barry K."/>
            <person name="Chovatia M."/>
            <person name="Clum A."/>
            <person name="Daum C."/>
            <person name="Haridas S."/>
            <person name="He G."/>
            <person name="LaButti K."/>
            <person name="Lipzen A."/>
            <person name="Mondo S."/>
            <person name="Riley R."/>
            <person name="Salamov A."/>
            <person name="Simmons B.A."/>
            <person name="Magnuson J.K."/>
            <person name="Henrissat B."/>
            <person name="Mortensen U.H."/>
            <person name="Larsen T.O."/>
            <person name="Devries R.P."/>
            <person name="Grigoriev I.V."/>
            <person name="Machida M."/>
            <person name="Baker S.E."/>
            <person name="Andersen M.R."/>
        </authorList>
    </citation>
    <scope>NUCLEOTIDE SEQUENCE [LARGE SCALE GENOMIC DNA]</scope>
    <source>
        <strain evidence="1">CBS 121.62</strain>
    </source>
</reference>
<dbReference type="Proteomes" id="UP000325434">
    <property type="component" value="Unassembled WGS sequence"/>
</dbReference>
<evidence type="ECO:0000313" key="1">
    <source>
        <dbReference type="EMBL" id="KAB8248576.1"/>
    </source>
</evidence>
<dbReference type="EMBL" id="ML734578">
    <property type="protein sequence ID" value="KAB8248576.1"/>
    <property type="molecule type" value="Genomic_DNA"/>
</dbReference>
<organism evidence="1">
    <name type="scientific">Aspergillus flavus</name>
    <dbReference type="NCBI Taxonomy" id="5059"/>
    <lineage>
        <taxon>Eukaryota</taxon>
        <taxon>Fungi</taxon>
        <taxon>Dikarya</taxon>
        <taxon>Ascomycota</taxon>
        <taxon>Pezizomycotina</taxon>
        <taxon>Eurotiomycetes</taxon>
        <taxon>Eurotiomycetidae</taxon>
        <taxon>Eurotiales</taxon>
        <taxon>Aspergillaceae</taxon>
        <taxon>Aspergillus</taxon>
        <taxon>Aspergillus subgen. Circumdati</taxon>
    </lineage>
</organism>
<name>A0A5N6H244_ASPFL</name>